<dbReference type="AlphaFoldDB" id="A0A1I8FIJ7"/>
<accession>A0A1I8FIJ7</accession>
<evidence type="ECO:0000313" key="2">
    <source>
        <dbReference type="Proteomes" id="UP000095280"/>
    </source>
</evidence>
<dbReference type="WBParaSite" id="maker-unitig_34393-snap-gene-0.2-mRNA-1">
    <property type="protein sequence ID" value="maker-unitig_34393-snap-gene-0.2-mRNA-1"/>
    <property type="gene ID" value="maker-unitig_34393-snap-gene-0.2"/>
</dbReference>
<proteinExistence type="predicted"/>
<dbReference type="Proteomes" id="UP000095280">
    <property type="component" value="Unplaced"/>
</dbReference>
<protein>
    <submittedName>
        <fullName evidence="3">Uncharacterized protein</fullName>
    </submittedName>
</protein>
<evidence type="ECO:0000256" key="1">
    <source>
        <dbReference type="SAM" id="MobiDB-lite"/>
    </source>
</evidence>
<sequence length="300" mass="33332">MHSAEQEPGAVTDWKPVQSEQSRFVLAFICHRWRRSRRLPQLADSRSEETVSVGSGKELWQPRALTVHRKEGTVLIMPAESGNGQRAQPPPATQPEQKNSEETKLGQVVFRWAHTISIRQTCCGSRCFEPRDLVSCDRQKDFVDPFITLSLEPPIDSKERQTSLAAQDQLLEGHRLRLLVQDFDKFSRMLRWENSVADLGSIDVTSEPEVVGSLRSVDEATASCYSHSASCREAEKLTIGHLLHGLSVEVAVLDKDLLGQDATIGSVRLGKQCRLSLRQATLDGDGCKSSAPGPRHVATR</sequence>
<organism evidence="2 3">
    <name type="scientific">Macrostomum lignano</name>
    <dbReference type="NCBI Taxonomy" id="282301"/>
    <lineage>
        <taxon>Eukaryota</taxon>
        <taxon>Metazoa</taxon>
        <taxon>Spiralia</taxon>
        <taxon>Lophotrochozoa</taxon>
        <taxon>Platyhelminthes</taxon>
        <taxon>Rhabditophora</taxon>
        <taxon>Macrostomorpha</taxon>
        <taxon>Macrostomida</taxon>
        <taxon>Macrostomidae</taxon>
        <taxon>Macrostomum</taxon>
    </lineage>
</organism>
<feature type="region of interest" description="Disordered" evidence="1">
    <location>
        <begin position="79"/>
        <end position="101"/>
    </location>
</feature>
<reference evidence="3" key="1">
    <citation type="submission" date="2016-11" db="UniProtKB">
        <authorList>
            <consortium name="WormBaseParasite"/>
        </authorList>
    </citation>
    <scope>IDENTIFICATION</scope>
</reference>
<evidence type="ECO:0000313" key="3">
    <source>
        <dbReference type="WBParaSite" id="maker-unitig_34393-snap-gene-0.2-mRNA-1"/>
    </source>
</evidence>
<name>A0A1I8FIJ7_9PLAT</name>
<keyword evidence="2" id="KW-1185">Reference proteome</keyword>